<reference evidence="3" key="1">
    <citation type="submission" date="2022-11" db="UniProtKB">
        <authorList>
            <consortium name="WormBaseParasite"/>
        </authorList>
    </citation>
    <scope>IDENTIFICATION</scope>
</reference>
<sequence>MHLFSIPITYCLYNFIPVYYAGSYVVVPPLFYAAIVTKFAWIKAHNRSWNTEGAAASSSDKDSARITWTCFAIQSVALCHHRQRQRPQNLSNTEHLQCQCQQVSANANNVSANANNVSANANNVSANANSVNVVGSNRRWALQRSGQPTQPMNK</sequence>
<dbReference type="WBParaSite" id="Gr19_v10_g11756.t1">
    <property type="protein sequence ID" value="Gr19_v10_g11756.t1"/>
    <property type="gene ID" value="Gr19_v10_g11756"/>
</dbReference>
<evidence type="ECO:0000256" key="1">
    <source>
        <dbReference type="SAM" id="Phobius"/>
    </source>
</evidence>
<organism evidence="2 3">
    <name type="scientific">Globodera rostochiensis</name>
    <name type="common">Golden nematode worm</name>
    <name type="synonym">Heterodera rostochiensis</name>
    <dbReference type="NCBI Taxonomy" id="31243"/>
    <lineage>
        <taxon>Eukaryota</taxon>
        <taxon>Metazoa</taxon>
        <taxon>Ecdysozoa</taxon>
        <taxon>Nematoda</taxon>
        <taxon>Chromadorea</taxon>
        <taxon>Rhabditida</taxon>
        <taxon>Tylenchina</taxon>
        <taxon>Tylenchomorpha</taxon>
        <taxon>Tylenchoidea</taxon>
        <taxon>Heteroderidae</taxon>
        <taxon>Heteroderinae</taxon>
        <taxon>Globodera</taxon>
    </lineage>
</organism>
<feature type="transmembrane region" description="Helical" evidence="1">
    <location>
        <begin position="20"/>
        <end position="41"/>
    </location>
</feature>
<proteinExistence type="predicted"/>
<accession>A0A914GXS8</accession>
<keyword evidence="1" id="KW-0472">Membrane</keyword>
<keyword evidence="2" id="KW-1185">Reference proteome</keyword>
<evidence type="ECO:0000313" key="2">
    <source>
        <dbReference type="Proteomes" id="UP000887572"/>
    </source>
</evidence>
<keyword evidence="1" id="KW-0812">Transmembrane</keyword>
<name>A0A914GXS8_GLORO</name>
<evidence type="ECO:0000313" key="3">
    <source>
        <dbReference type="WBParaSite" id="Gr19_v10_g11756.t1"/>
    </source>
</evidence>
<dbReference type="AlphaFoldDB" id="A0A914GXS8"/>
<protein>
    <submittedName>
        <fullName evidence="3">Uncharacterized protein</fullName>
    </submittedName>
</protein>
<keyword evidence="1" id="KW-1133">Transmembrane helix</keyword>
<dbReference type="Proteomes" id="UP000887572">
    <property type="component" value="Unplaced"/>
</dbReference>